<protein>
    <submittedName>
        <fullName evidence="1">DEHA2G09086p</fullName>
    </submittedName>
</protein>
<dbReference type="KEGG" id="dha:DEHA2G09086g"/>
<dbReference type="InParanoid" id="Q6BIM9"/>
<dbReference type="AlphaFoldDB" id="Q6BIM9"/>
<gene>
    <name evidence="1" type="ordered locus">DEHA2G09086g</name>
</gene>
<reference evidence="1 2" key="1">
    <citation type="journal article" date="2004" name="Nature">
        <title>Genome evolution in yeasts.</title>
        <authorList>
            <consortium name="Genolevures"/>
            <person name="Dujon B."/>
            <person name="Sherman D."/>
            <person name="Fischer G."/>
            <person name="Durrens P."/>
            <person name="Casaregola S."/>
            <person name="Lafontaine I."/>
            <person name="de Montigny J."/>
            <person name="Marck C."/>
            <person name="Neuveglise C."/>
            <person name="Talla E."/>
            <person name="Goffard N."/>
            <person name="Frangeul L."/>
            <person name="Aigle M."/>
            <person name="Anthouard V."/>
            <person name="Babour A."/>
            <person name="Barbe V."/>
            <person name="Barnay S."/>
            <person name="Blanchin S."/>
            <person name="Beckerich J.M."/>
            <person name="Beyne E."/>
            <person name="Bleykasten C."/>
            <person name="Boisrame A."/>
            <person name="Boyer J."/>
            <person name="Cattolico L."/>
            <person name="Confanioleri F."/>
            <person name="de Daruvar A."/>
            <person name="Despons L."/>
            <person name="Fabre E."/>
            <person name="Fairhead C."/>
            <person name="Ferry-Dumazet H."/>
            <person name="Groppi A."/>
            <person name="Hantraye F."/>
            <person name="Hennequin C."/>
            <person name="Jauniaux N."/>
            <person name="Joyet P."/>
            <person name="Kachouri R."/>
            <person name="Kerrest A."/>
            <person name="Koszul R."/>
            <person name="Lemaire M."/>
            <person name="Lesur I."/>
            <person name="Ma L."/>
            <person name="Muller H."/>
            <person name="Nicaud J.M."/>
            <person name="Nikolski M."/>
            <person name="Oztas S."/>
            <person name="Ozier-Kalogeropoulos O."/>
            <person name="Pellenz S."/>
            <person name="Potier S."/>
            <person name="Richard G.F."/>
            <person name="Straub M.L."/>
            <person name="Suleau A."/>
            <person name="Swennene D."/>
            <person name="Tekaia F."/>
            <person name="Wesolowski-Louvel M."/>
            <person name="Westhof E."/>
            <person name="Wirth B."/>
            <person name="Zeniou-Meyer M."/>
            <person name="Zivanovic I."/>
            <person name="Bolotin-Fukuhara M."/>
            <person name="Thierry A."/>
            <person name="Bouchier C."/>
            <person name="Caudron B."/>
            <person name="Scarpelli C."/>
            <person name="Gaillardin C."/>
            <person name="Weissenbach J."/>
            <person name="Wincker P."/>
            <person name="Souciet J.L."/>
        </authorList>
    </citation>
    <scope>NUCLEOTIDE SEQUENCE [LARGE SCALE GENOMIC DNA]</scope>
    <source>
        <strain evidence="2">ATCC 36239 / CBS 767 / BCRC 21394 / JCM 1990 / NBRC 0083 / IGC 2968</strain>
    </source>
</reference>
<dbReference type="HOGENOM" id="CLU_2158279_0_0_1"/>
<proteinExistence type="predicted"/>
<dbReference type="GeneID" id="2904831"/>
<dbReference type="Proteomes" id="UP000000599">
    <property type="component" value="Chromosome G"/>
</dbReference>
<dbReference type="RefSeq" id="XP_461942.1">
    <property type="nucleotide sequence ID" value="XM_461942.1"/>
</dbReference>
<organism evidence="1 2">
    <name type="scientific">Debaryomyces hansenii (strain ATCC 36239 / CBS 767 / BCRC 21394 / JCM 1990 / NBRC 0083 / IGC 2968)</name>
    <name type="common">Yeast</name>
    <name type="synonym">Torulaspora hansenii</name>
    <dbReference type="NCBI Taxonomy" id="284592"/>
    <lineage>
        <taxon>Eukaryota</taxon>
        <taxon>Fungi</taxon>
        <taxon>Dikarya</taxon>
        <taxon>Ascomycota</taxon>
        <taxon>Saccharomycotina</taxon>
        <taxon>Pichiomycetes</taxon>
        <taxon>Debaryomycetaceae</taxon>
        <taxon>Debaryomyces</taxon>
    </lineage>
</organism>
<keyword evidence="2" id="KW-1185">Reference proteome</keyword>
<name>Q6BIM9_DEBHA</name>
<accession>Q6BIM9</accession>
<dbReference type="VEuPathDB" id="FungiDB:DEHA2G09086g"/>
<dbReference type="EMBL" id="CR382139">
    <property type="protein sequence ID" value="CAG90410.1"/>
    <property type="molecule type" value="Genomic_DNA"/>
</dbReference>
<sequence length="111" mass="12607">MSYICSLSNYAYISISSLRGADTHRNNNQCNEIEAKNTRHKRSYGNGIETVVPNRSNYPVMEPARIFVRVGQRQGITVIEDTGPQEYEVGKESCGYMENTRVIWRLSVACI</sequence>
<evidence type="ECO:0000313" key="2">
    <source>
        <dbReference type="Proteomes" id="UP000000599"/>
    </source>
</evidence>
<evidence type="ECO:0000313" key="1">
    <source>
        <dbReference type="EMBL" id="CAG90410.1"/>
    </source>
</evidence>